<reference evidence="2" key="1">
    <citation type="submission" date="2016-10" db="EMBL/GenBank/DDBJ databases">
        <authorList>
            <person name="Benchimol M."/>
            <person name="Almeida L.G."/>
            <person name="Vasconcelos A.T."/>
            <person name="Perreira-Neves A."/>
            <person name="Rosa I.A."/>
            <person name="Tasca T."/>
            <person name="Bogo M.R."/>
            <person name="de Souza W."/>
        </authorList>
    </citation>
    <scope>NUCLEOTIDE SEQUENCE [LARGE SCALE GENOMIC DNA]</scope>
    <source>
        <strain evidence="2">K</strain>
    </source>
</reference>
<gene>
    <name evidence="2" type="ORF">TRFO_11740</name>
</gene>
<comment type="caution">
    <text evidence="2">The sequence shown here is derived from an EMBL/GenBank/DDBJ whole genome shotgun (WGS) entry which is preliminary data.</text>
</comment>
<name>A0A1J4J798_9EUKA</name>
<dbReference type="Proteomes" id="UP000179807">
    <property type="component" value="Unassembled WGS sequence"/>
</dbReference>
<dbReference type="VEuPathDB" id="TrichDB:TRFO_11740"/>
<feature type="region of interest" description="Disordered" evidence="1">
    <location>
        <begin position="78"/>
        <end position="116"/>
    </location>
</feature>
<dbReference type="RefSeq" id="XP_068346668.1">
    <property type="nucleotide sequence ID" value="XM_068496211.1"/>
</dbReference>
<protein>
    <submittedName>
        <fullName evidence="2">Uncharacterized protein</fullName>
    </submittedName>
</protein>
<sequence>MNTTKHPDDYLTLTRPSERYTIVPTTADPDRYDDLNSAKRVELYDKLSRNLHNPKYRHQSRVHYDEFARFNRKFHELNYPCPPPPKHDDTLPGTQSLAASSRYKSMSSRSKSKSKYMSSYTMQQQQNQPIKTLKSQILEKASSGDFPEVEKIVAAIIRSLIQNGADPDQIQYAFQNIALKFVVNEETSEFEICLHL</sequence>
<dbReference type="EMBL" id="MLAK01001393">
    <property type="protein sequence ID" value="OHS93531.1"/>
    <property type="molecule type" value="Genomic_DNA"/>
</dbReference>
<proteinExistence type="predicted"/>
<feature type="compositionally biased region" description="Low complexity" evidence="1">
    <location>
        <begin position="100"/>
        <end position="116"/>
    </location>
</feature>
<dbReference type="GeneID" id="94830915"/>
<keyword evidence="3" id="KW-1185">Reference proteome</keyword>
<dbReference type="AlphaFoldDB" id="A0A1J4J798"/>
<evidence type="ECO:0000313" key="3">
    <source>
        <dbReference type="Proteomes" id="UP000179807"/>
    </source>
</evidence>
<evidence type="ECO:0000256" key="1">
    <source>
        <dbReference type="SAM" id="MobiDB-lite"/>
    </source>
</evidence>
<organism evidence="2 3">
    <name type="scientific">Tritrichomonas foetus</name>
    <dbReference type="NCBI Taxonomy" id="1144522"/>
    <lineage>
        <taxon>Eukaryota</taxon>
        <taxon>Metamonada</taxon>
        <taxon>Parabasalia</taxon>
        <taxon>Tritrichomonadida</taxon>
        <taxon>Tritrichomonadidae</taxon>
        <taxon>Tritrichomonas</taxon>
    </lineage>
</organism>
<evidence type="ECO:0000313" key="2">
    <source>
        <dbReference type="EMBL" id="OHS93531.1"/>
    </source>
</evidence>
<accession>A0A1J4J798</accession>